<proteinExistence type="predicted"/>
<dbReference type="EMBL" id="KP706800">
    <property type="protein sequence ID" value="AKD28104.1"/>
    <property type="molecule type" value="Genomic_DNA"/>
</dbReference>
<dbReference type="AlphaFoldDB" id="A0A0F6T1D1"/>
<evidence type="ECO:0000313" key="1">
    <source>
        <dbReference type="EMBL" id="AKD28104.1"/>
    </source>
</evidence>
<organism evidence="1">
    <name type="scientific">Glypta fumiferanae</name>
    <dbReference type="NCBI Taxonomy" id="389681"/>
    <lineage>
        <taxon>Eukaryota</taxon>
        <taxon>Metazoa</taxon>
        <taxon>Ecdysozoa</taxon>
        <taxon>Arthropoda</taxon>
        <taxon>Hexapoda</taxon>
        <taxon>Insecta</taxon>
        <taxon>Pterygota</taxon>
        <taxon>Neoptera</taxon>
        <taxon>Endopterygota</taxon>
        <taxon>Hymenoptera</taxon>
        <taxon>Apocrita</taxon>
        <taxon>Ichneumonoidea</taxon>
        <taxon>Ichneumonidae</taxon>
        <taxon>Banchinae</taxon>
        <taxon>Glypta</taxon>
    </lineage>
</organism>
<reference evidence="1" key="1">
    <citation type="journal article" date="2015" name="J. Virol.">
        <title>Genomic and Proteomic Analyses Indicate that Banchine and Campoplegine Polydnaviruses Have Similar, if Not Identical, Viral Ancestors.</title>
        <authorList>
            <person name="Beliveau C."/>
            <person name="Cohen A."/>
            <person name="Stewart D."/>
            <person name="Periquet G."/>
            <person name="Djoumad A."/>
            <person name="Kuhn L."/>
            <person name="Stoltz D."/>
            <person name="Volkoff A.-N."/>
            <person name="Herniou E."/>
            <person name="Drezen J.-M."/>
            <person name="Cusson M."/>
        </authorList>
    </citation>
    <scope>NUCLEOTIDE SEQUENCE</scope>
</reference>
<sequence>MKNFRRGVFGLYTSLDLSCHGYDEVNTRQRLRHVRKKSLVPVSIYIYRRIVSSRVYTHTHTYIHIKVVPLFETRFTKDSETSGVVAIGTFAPAWGIYNTETILRACCTCRKTKKNV</sequence>
<protein>
    <submittedName>
        <fullName evidence="1">Uncharacterized protein</fullName>
    </submittedName>
</protein>
<name>A0A0F6T1D1_9HYME</name>
<accession>A0A0F6T1D1</accession>